<evidence type="ECO:0000256" key="9">
    <source>
        <dbReference type="ARBA" id="ARBA00023125"/>
    </source>
</evidence>
<dbReference type="GO" id="GO:0009360">
    <property type="term" value="C:DNA polymerase III complex"/>
    <property type="evidence" value="ECO:0007669"/>
    <property type="project" value="InterPro"/>
</dbReference>
<dbReference type="PIRSF" id="PIRSF000804">
    <property type="entry name" value="DNA_pol_III_b"/>
    <property type="match status" value="1"/>
</dbReference>
<evidence type="ECO:0000256" key="2">
    <source>
        <dbReference type="ARBA" id="ARBA00010752"/>
    </source>
</evidence>
<dbReference type="SMART" id="SM00480">
    <property type="entry name" value="POL3Bc"/>
    <property type="match status" value="1"/>
</dbReference>
<dbReference type="CDD" id="cd00140">
    <property type="entry name" value="beta_clamp"/>
    <property type="match status" value="1"/>
</dbReference>
<dbReference type="GO" id="GO:0006271">
    <property type="term" value="P:DNA strand elongation involved in DNA replication"/>
    <property type="evidence" value="ECO:0007669"/>
    <property type="project" value="TreeGrafter"/>
</dbReference>
<evidence type="ECO:0000256" key="1">
    <source>
        <dbReference type="ARBA" id="ARBA00004496"/>
    </source>
</evidence>
<protein>
    <recommendedName>
        <fullName evidence="3 10">Beta sliding clamp</fullName>
    </recommendedName>
</protein>
<dbReference type="GO" id="GO:0005737">
    <property type="term" value="C:cytoplasm"/>
    <property type="evidence" value="ECO:0007669"/>
    <property type="project" value="UniProtKB-SubCell"/>
</dbReference>
<dbReference type="EMBL" id="CP155620">
    <property type="protein sequence ID" value="XBJ29268.1"/>
    <property type="molecule type" value="Genomic_DNA"/>
</dbReference>
<evidence type="ECO:0000259" key="13">
    <source>
        <dbReference type="Pfam" id="PF02768"/>
    </source>
</evidence>
<proteinExistence type="inferred from homology"/>
<dbReference type="AlphaFoldDB" id="A0AAU7E8S3"/>
<dbReference type="InterPro" id="IPR022637">
    <property type="entry name" value="DNA_polIII_beta_cen"/>
</dbReference>
<evidence type="ECO:0000256" key="10">
    <source>
        <dbReference type="PIRNR" id="PIRNR000804"/>
    </source>
</evidence>
<dbReference type="GO" id="GO:0003677">
    <property type="term" value="F:DNA binding"/>
    <property type="evidence" value="ECO:0007669"/>
    <property type="project" value="UniProtKB-UniRule"/>
</dbReference>
<dbReference type="NCBIfam" id="TIGR00663">
    <property type="entry name" value="dnan"/>
    <property type="match status" value="1"/>
</dbReference>
<evidence type="ECO:0000313" key="14">
    <source>
        <dbReference type="EMBL" id="XBJ29268.1"/>
    </source>
</evidence>
<dbReference type="InterPro" id="IPR022634">
    <property type="entry name" value="DNA_polIII_beta_N"/>
</dbReference>
<dbReference type="InterPro" id="IPR046938">
    <property type="entry name" value="DNA_clamp_sf"/>
</dbReference>
<comment type="subunit">
    <text evidence="10">Forms a ring-shaped head-to-tail homodimer around DNA.</text>
</comment>
<evidence type="ECO:0000256" key="4">
    <source>
        <dbReference type="ARBA" id="ARBA00022490"/>
    </source>
</evidence>
<dbReference type="GO" id="GO:0003887">
    <property type="term" value="F:DNA-directed DNA polymerase activity"/>
    <property type="evidence" value="ECO:0007669"/>
    <property type="project" value="UniProtKB-UniRule"/>
</dbReference>
<evidence type="ECO:0000259" key="11">
    <source>
        <dbReference type="Pfam" id="PF00712"/>
    </source>
</evidence>
<evidence type="ECO:0000256" key="5">
    <source>
        <dbReference type="ARBA" id="ARBA00022679"/>
    </source>
</evidence>
<organism evidence="14">
    <name type="scientific">Campylobacter sp. CCS1377</name>
    <dbReference type="NCBI Taxonomy" id="3158229"/>
    <lineage>
        <taxon>Bacteria</taxon>
        <taxon>Pseudomonadati</taxon>
        <taxon>Campylobacterota</taxon>
        <taxon>Epsilonproteobacteria</taxon>
        <taxon>Campylobacterales</taxon>
        <taxon>Campylobacteraceae</taxon>
        <taxon>Campylobacter</taxon>
    </lineage>
</organism>
<feature type="domain" description="DNA polymerase III beta sliding clamp central" evidence="12">
    <location>
        <begin position="129"/>
        <end position="238"/>
    </location>
</feature>
<keyword evidence="9" id="KW-0238">DNA-binding</keyword>
<accession>A0AAU7E8S3</accession>
<dbReference type="RefSeq" id="WP_134238709.1">
    <property type="nucleotide sequence ID" value="NZ_CP155620.1"/>
</dbReference>
<comment type="subcellular location">
    <subcellularLocation>
        <location evidence="1 10">Cytoplasm</location>
    </subcellularLocation>
</comment>
<dbReference type="GO" id="GO:0008408">
    <property type="term" value="F:3'-5' exonuclease activity"/>
    <property type="evidence" value="ECO:0007669"/>
    <property type="project" value="InterPro"/>
</dbReference>
<sequence length="355" mass="40888">MKLSINKNTLESAIALCNAYTDKKDSSSITSHLLFEAQGDKLTIKANDYEIGLNYKIKKIQIESSGYATVNSKSIADVIKSLNNEDVVLETIDNSLFIRQKSTKYKLPMFKYEDFPSFPEIEGKNKFDIDSSDLSRSLKKILPAIDTNNPKYSLNGAFLDIKTDKINFVGTDTKRLAIFTLDKTNDKEFSFSIPKKAIIEMQKLFYEKIEIYYDENMLIAKNDNFEFFTKLINDKFPDYEKVVPKQITKEFTFKTEDFIDSLKRINVVAEKMKLHFNKNKLIFEGISLDNVEAKTELELELDIEDNFDLSIKIKYLIDFLNSIESEEFKISINEPNLAFIVSSAELQTVIMPVIL</sequence>
<reference evidence="14" key="1">
    <citation type="submission" date="2024-05" db="EMBL/GenBank/DDBJ databases">
        <title>Campylobacter coli isolated from environmental waters in Slovenia.</title>
        <authorList>
            <person name="Zautner A.E."/>
            <person name="Bunk B."/>
            <person name="Riedel T."/>
            <person name="Sproeer C."/>
        </authorList>
    </citation>
    <scope>NUCLEOTIDE SEQUENCE</scope>
    <source>
        <strain evidence="14">CCS1377</strain>
    </source>
</reference>
<dbReference type="Pfam" id="PF02768">
    <property type="entry name" value="DNA_pol3_beta_3"/>
    <property type="match status" value="1"/>
</dbReference>
<gene>
    <name evidence="14" type="primary">dnaN</name>
    <name evidence="14" type="ORF">AAH949_00010</name>
</gene>
<dbReference type="Pfam" id="PF00712">
    <property type="entry name" value="DNA_pol3_beta"/>
    <property type="match status" value="1"/>
</dbReference>
<dbReference type="Gene3D" id="3.10.150.10">
    <property type="entry name" value="DNA Polymerase III, subunit A, domain 2"/>
    <property type="match status" value="3"/>
</dbReference>
<evidence type="ECO:0000256" key="6">
    <source>
        <dbReference type="ARBA" id="ARBA00022695"/>
    </source>
</evidence>
<feature type="domain" description="DNA polymerase III beta sliding clamp N-terminal" evidence="11">
    <location>
        <begin position="1"/>
        <end position="118"/>
    </location>
</feature>
<evidence type="ECO:0000259" key="12">
    <source>
        <dbReference type="Pfam" id="PF02767"/>
    </source>
</evidence>
<dbReference type="PANTHER" id="PTHR30478">
    <property type="entry name" value="DNA POLYMERASE III SUBUNIT BETA"/>
    <property type="match status" value="1"/>
</dbReference>
<dbReference type="PANTHER" id="PTHR30478:SF0">
    <property type="entry name" value="BETA SLIDING CLAMP"/>
    <property type="match status" value="1"/>
</dbReference>
<evidence type="ECO:0000256" key="3">
    <source>
        <dbReference type="ARBA" id="ARBA00021035"/>
    </source>
</evidence>
<keyword evidence="4 10" id="KW-0963">Cytoplasm</keyword>
<keyword evidence="8 10" id="KW-0239">DNA-directed DNA polymerase</keyword>
<dbReference type="Pfam" id="PF02767">
    <property type="entry name" value="DNA_pol3_beta_2"/>
    <property type="match status" value="1"/>
</dbReference>
<dbReference type="InterPro" id="IPR001001">
    <property type="entry name" value="DNA_polIII_beta"/>
</dbReference>
<keyword evidence="6 10" id="KW-0548">Nucleotidyltransferase</keyword>
<feature type="domain" description="DNA polymerase III beta sliding clamp C-terminal" evidence="13">
    <location>
        <begin position="241"/>
        <end position="352"/>
    </location>
</feature>
<dbReference type="InterPro" id="IPR022635">
    <property type="entry name" value="DNA_polIII_beta_C"/>
</dbReference>
<comment type="similarity">
    <text evidence="2 10">Belongs to the beta sliding clamp family.</text>
</comment>
<comment type="function">
    <text evidence="10">Confers DNA tethering and processivity to DNA polymerases and other proteins. Acts as a clamp, forming a ring around DNA (a reaction catalyzed by the clamp-loading complex) which diffuses in an ATP-independent manner freely and bidirectionally along dsDNA. Initially characterized for its ability to contact the catalytic subunit of DNA polymerase III (Pol III), a complex, multichain enzyme responsible for most of the replicative synthesis in bacteria; Pol III exhibits 3'-5' exonuclease proofreading activity. The beta chain is required for initiation of replication as well as for processivity of DNA replication.</text>
</comment>
<dbReference type="SUPFAM" id="SSF55979">
    <property type="entry name" value="DNA clamp"/>
    <property type="match status" value="3"/>
</dbReference>
<evidence type="ECO:0000256" key="8">
    <source>
        <dbReference type="ARBA" id="ARBA00022932"/>
    </source>
</evidence>
<keyword evidence="5 10" id="KW-0808">Transferase</keyword>
<name>A0AAU7E8S3_9BACT</name>
<keyword evidence="7 10" id="KW-0235">DNA replication</keyword>
<evidence type="ECO:0000256" key="7">
    <source>
        <dbReference type="ARBA" id="ARBA00022705"/>
    </source>
</evidence>